<organism evidence="1 2">
    <name type="scientific">Plasmopara halstedii</name>
    <name type="common">Downy mildew of sunflower</name>
    <dbReference type="NCBI Taxonomy" id="4781"/>
    <lineage>
        <taxon>Eukaryota</taxon>
        <taxon>Sar</taxon>
        <taxon>Stramenopiles</taxon>
        <taxon>Oomycota</taxon>
        <taxon>Peronosporomycetes</taxon>
        <taxon>Peronosporales</taxon>
        <taxon>Peronosporaceae</taxon>
        <taxon>Plasmopara</taxon>
    </lineage>
</organism>
<keyword evidence="2" id="KW-1185">Reference proteome</keyword>
<proteinExistence type="predicted"/>
<dbReference type="EMBL" id="CCYD01002864">
    <property type="protein sequence ID" value="CEG47868.1"/>
    <property type="molecule type" value="Genomic_DNA"/>
</dbReference>
<sequence>MMRKHCRDILGNQLRCLSSGDSEGAKLGLSESLQPFLAKNTSFFLFFSK</sequence>
<reference evidence="2" key="1">
    <citation type="submission" date="2014-09" db="EMBL/GenBank/DDBJ databases">
        <authorList>
            <person name="Sharma Rahul"/>
            <person name="Thines Marco"/>
        </authorList>
    </citation>
    <scope>NUCLEOTIDE SEQUENCE [LARGE SCALE GENOMIC DNA]</scope>
</reference>
<accession>A0A0P1B1B1</accession>
<protein>
    <submittedName>
        <fullName evidence="1">Uncharacterized protein</fullName>
    </submittedName>
</protein>
<name>A0A0P1B1B1_PLAHL</name>
<dbReference type="GeneID" id="36400251"/>
<evidence type="ECO:0000313" key="1">
    <source>
        <dbReference type="EMBL" id="CEG47868.1"/>
    </source>
</evidence>
<evidence type="ECO:0000313" key="2">
    <source>
        <dbReference type="Proteomes" id="UP000054928"/>
    </source>
</evidence>
<dbReference type="RefSeq" id="XP_024584237.1">
    <property type="nucleotide sequence ID" value="XM_024718882.1"/>
</dbReference>
<dbReference type="Proteomes" id="UP000054928">
    <property type="component" value="Unassembled WGS sequence"/>
</dbReference>
<dbReference type="AlphaFoldDB" id="A0A0P1B1B1"/>